<evidence type="ECO:0000256" key="2">
    <source>
        <dbReference type="ARBA" id="ARBA00022692"/>
    </source>
</evidence>
<evidence type="ECO:0000313" key="7">
    <source>
        <dbReference type="EMBL" id="GAA4253398.1"/>
    </source>
</evidence>
<feature type="domain" description="Integral membrane bound transporter" evidence="6">
    <location>
        <begin position="392"/>
        <end position="518"/>
    </location>
</feature>
<proteinExistence type="predicted"/>
<accession>A0ABP8DDK1</accession>
<feature type="transmembrane region" description="Helical" evidence="5">
    <location>
        <begin position="44"/>
        <end position="62"/>
    </location>
</feature>
<gene>
    <name evidence="7" type="ORF">GCM10022255_054130</name>
</gene>
<feature type="transmembrane region" description="Helical" evidence="5">
    <location>
        <begin position="102"/>
        <end position="124"/>
    </location>
</feature>
<name>A0ABP8DDK1_9ACTN</name>
<feature type="transmembrane region" description="Helical" evidence="5">
    <location>
        <begin position="144"/>
        <end position="164"/>
    </location>
</feature>
<keyword evidence="2 5" id="KW-0812">Transmembrane</keyword>
<keyword evidence="8" id="KW-1185">Reference proteome</keyword>
<evidence type="ECO:0000313" key="8">
    <source>
        <dbReference type="Proteomes" id="UP001500620"/>
    </source>
</evidence>
<protein>
    <submittedName>
        <fullName evidence="7">FUSC family protein</fullName>
    </submittedName>
</protein>
<feature type="transmembrane region" description="Helical" evidence="5">
    <location>
        <begin position="505"/>
        <end position="523"/>
    </location>
</feature>
<dbReference type="Proteomes" id="UP001500620">
    <property type="component" value="Unassembled WGS sequence"/>
</dbReference>
<feature type="transmembrane region" description="Helical" evidence="5">
    <location>
        <begin position="74"/>
        <end position="96"/>
    </location>
</feature>
<organism evidence="7 8">
    <name type="scientific">Dactylosporangium darangshiense</name>
    <dbReference type="NCBI Taxonomy" id="579108"/>
    <lineage>
        <taxon>Bacteria</taxon>
        <taxon>Bacillati</taxon>
        <taxon>Actinomycetota</taxon>
        <taxon>Actinomycetes</taxon>
        <taxon>Micromonosporales</taxon>
        <taxon>Micromonosporaceae</taxon>
        <taxon>Dactylosporangium</taxon>
    </lineage>
</organism>
<feature type="transmembrane region" description="Helical" evidence="5">
    <location>
        <begin position="20"/>
        <end position="38"/>
    </location>
</feature>
<comment type="caution">
    <text evidence="7">The sequence shown here is derived from an EMBL/GenBank/DDBJ whole genome shotgun (WGS) entry which is preliminary data.</text>
</comment>
<evidence type="ECO:0000256" key="4">
    <source>
        <dbReference type="ARBA" id="ARBA00023136"/>
    </source>
</evidence>
<evidence type="ECO:0000259" key="6">
    <source>
        <dbReference type="Pfam" id="PF13515"/>
    </source>
</evidence>
<dbReference type="EMBL" id="BAABAT010000015">
    <property type="protein sequence ID" value="GAA4253398.1"/>
    <property type="molecule type" value="Genomic_DNA"/>
</dbReference>
<dbReference type="RefSeq" id="WP_345130448.1">
    <property type="nucleotide sequence ID" value="NZ_BAABAT010000015.1"/>
</dbReference>
<keyword evidence="4 5" id="KW-0472">Membrane</keyword>
<feature type="transmembrane region" description="Helical" evidence="5">
    <location>
        <begin position="428"/>
        <end position="448"/>
    </location>
</feature>
<keyword evidence="3 5" id="KW-1133">Transmembrane helix</keyword>
<evidence type="ECO:0000256" key="5">
    <source>
        <dbReference type="SAM" id="Phobius"/>
    </source>
</evidence>
<dbReference type="InterPro" id="IPR049453">
    <property type="entry name" value="Memb_transporter_dom"/>
</dbReference>
<dbReference type="Pfam" id="PF13515">
    <property type="entry name" value="FUSC_2"/>
    <property type="match status" value="1"/>
</dbReference>
<reference evidence="8" key="1">
    <citation type="journal article" date="2019" name="Int. J. Syst. Evol. Microbiol.">
        <title>The Global Catalogue of Microorganisms (GCM) 10K type strain sequencing project: providing services to taxonomists for standard genome sequencing and annotation.</title>
        <authorList>
            <consortium name="The Broad Institute Genomics Platform"/>
            <consortium name="The Broad Institute Genome Sequencing Center for Infectious Disease"/>
            <person name="Wu L."/>
            <person name="Ma J."/>
        </authorList>
    </citation>
    <scope>NUCLEOTIDE SEQUENCE [LARGE SCALE GENOMIC DNA]</scope>
    <source>
        <strain evidence="8">JCM 17441</strain>
    </source>
</reference>
<evidence type="ECO:0000256" key="1">
    <source>
        <dbReference type="ARBA" id="ARBA00004141"/>
    </source>
</evidence>
<sequence length="707" mass="73303">MGPIEWLRQRDAGLTVLRRAARTAVVMPIVFGVAFGVIRNPIVATYSAFGAFALLLFVDFTGPMADRVRAQVGLGLAGVVLISLGTLIAPITWLAVLTTAVVTFAVFFAGVVSSVLAGATTALLLPFILSSSLPGPPSAIPERLAGWGLATAASVVAIMVLWPAPVRDPLRGRVIEACHALADRLRDEVAGALDMPGGTQAEVEESAERAAAVIKALKHDFYHTPYRPTGLSTGDRALVRLVDELTWLSTVIAAGGPPGPVGPCRVRFGAAVALREGAELLESRDGDPAKLHHALENLRAAAHSVEDIPALRSGLEPSFRAQEIGFAAGAIAANIEVAALSERRTLKQRLLGWQPSGIGGPFAAARERAAAHVQGHSVWLHNSIRAAAGLAIAVLVARLTAVEHAFWVVLGALAVLRSNALNTGQTAVRAVLGSLVGIVAGGALVALMGPNRVFAWILLPPAILVAGLAPAVVSFAAGQAAFTVVLFVLFNLIDPIGWRVGIVRLEDVALGCAVSLAVGLLLWPRGAGRALNVALAEAYSDSAAYLRAAVDYGVAAGADPRAEAQRAAAAARRMDDAFRTYLTERGAKPVPMLDMSRLVGGVVGLRLAADAVLDLWSRARDATPGLTADRSRLRESGGEIAGWYVGLAAALTGTASVPEPLPPGAALPDPQAASPRLVWTGGHLDAARRLQPGLITPAREVAATASA</sequence>
<feature type="transmembrane region" description="Helical" evidence="5">
    <location>
        <begin position="390"/>
        <end position="416"/>
    </location>
</feature>
<comment type="subcellular location">
    <subcellularLocation>
        <location evidence="1">Membrane</location>
        <topology evidence="1">Multi-pass membrane protein</topology>
    </subcellularLocation>
</comment>
<evidence type="ECO:0000256" key="3">
    <source>
        <dbReference type="ARBA" id="ARBA00022989"/>
    </source>
</evidence>
<feature type="transmembrane region" description="Helical" evidence="5">
    <location>
        <begin position="468"/>
        <end position="493"/>
    </location>
</feature>